<sequence>MHTPNLFFRRLYISRQFEKRPQHSAPKLPNLSMLTMVSPSPHPLSFSMSRPWEPNRCPEYYRSRTYNDKFTLVPIRQEFPDLQLQTQPPHDLNNKPPVTGPPLGTAALTATSPQYVYSLNSSKRRRVSMETEAESQRVCQAPRLCYSPDRPPPRQTSPNLPMQQENWEAPTRIGPFQAKISEPANSRPIMPSLRRPHSVRLKLPVSSGPVPSDGNPQSRQPIRHSQITISESGVSLYCECSYGHPYHHPAQYQSLCTGVAHSFDHTPFTQGACNSHYQAFAPYGHIGPASVSGDNKQQMRKRTLSRTQDKLRKWFAANLQHPYPTEDEKQDLMRQTGLRMGKLIQLSYAGGQESSAYRGTIFPSTTRTAEAFAGSKSIGLGAPPRTWYNRPPPVLTSNRTIIRPPLLLEPPPPLPRVPDLTKVQHVQELCLAPIRNQPLSQTPIILPRVSELYVSIV</sequence>
<keyword evidence="3" id="KW-0539">Nucleus</keyword>
<dbReference type="AlphaFoldDB" id="A0A9P9JM56"/>
<evidence type="ECO:0000313" key="6">
    <source>
        <dbReference type="Proteomes" id="UP000720189"/>
    </source>
</evidence>
<reference evidence="5" key="1">
    <citation type="journal article" date="2021" name="Nat. Commun.">
        <title>Genetic determinants of endophytism in the Arabidopsis root mycobiome.</title>
        <authorList>
            <person name="Mesny F."/>
            <person name="Miyauchi S."/>
            <person name="Thiergart T."/>
            <person name="Pickel B."/>
            <person name="Atanasova L."/>
            <person name="Karlsson M."/>
            <person name="Huettel B."/>
            <person name="Barry K.W."/>
            <person name="Haridas S."/>
            <person name="Chen C."/>
            <person name="Bauer D."/>
            <person name="Andreopoulos W."/>
            <person name="Pangilinan J."/>
            <person name="LaButti K."/>
            <person name="Riley R."/>
            <person name="Lipzen A."/>
            <person name="Clum A."/>
            <person name="Drula E."/>
            <person name="Henrissat B."/>
            <person name="Kohler A."/>
            <person name="Grigoriev I.V."/>
            <person name="Martin F.M."/>
            <person name="Hacquard S."/>
        </authorList>
    </citation>
    <scope>NUCLEOTIDE SEQUENCE</scope>
    <source>
        <strain evidence="5">MPI-CAGE-AT-0023</strain>
    </source>
</reference>
<dbReference type="InterPro" id="IPR008422">
    <property type="entry name" value="KN_HD"/>
</dbReference>
<keyword evidence="1" id="KW-0238">DNA-binding</keyword>
<evidence type="ECO:0000256" key="1">
    <source>
        <dbReference type="ARBA" id="ARBA00023125"/>
    </source>
</evidence>
<dbReference type="RefSeq" id="XP_046042817.1">
    <property type="nucleotide sequence ID" value="XM_046188877.1"/>
</dbReference>
<gene>
    <name evidence="5" type="ORF">BKA55DRAFT_526838</name>
</gene>
<dbReference type="OrthoDB" id="10056939at2759"/>
<accession>A0A9P9JM56</accession>
<dbReference type="GeneID" id="70218831"/>
<dbReference type="Gene3D" id="1.10.10.60">
    <property type="entry name" value="Homeodomain-like"/>
    <property type="match status" value="1"/>
</dbReference>
<dbReference type="GO" id="GO:0003677">
    <property type="term" value="F:DNA binding"/>
    <property type="evidence" value="ECO:0007669"/>
    <property type="project" value="UniProtKB-KW"/>
</dbReference>
<proteinExistence type="predicted"/>
<dbReference type="InterPro" id="IPR009057">
    <property type="entry name" value="Homeodomain-like_sf"/>
</dbReference>
<dbReference type="Pfam" id="PF05920">
    <property type="entry name" value="Homeobox_KN"/>
    <property type="match status" value="1"/>
</dbReference>
<dbReference type="SUPFAM" id="SSF46689">
    <property type="entry name" value="Homeodomain-like"/>
    <property type="match status" value="1"/>
</dbReference>
<feature type="domain" description="KN homeodomain" evidence="4">
    <location>
        <begin position="314"/>
        <end position="340"/>
    </location>
</feature>
<dbReference type="InterPro" id="IPR001356">
    <property type="entry name" value="HD"/>
</dbReference>
<evidence type="ECO:0000256" key="2">
    <source>
        <dbReference type="ARBA" id="ARBA00023155"/>
    </source>
</evidence>
<keyword evidence="6" id="KW-1185">Reference proteome</keyword>
<keyword evidence="2" id="KW-0371">Homeobox</keyword>
<evidence type="ECO:0000313" key="5">
    <source>
        <dbReference type="EMBL" id="KAH7228580.1"/>
    </source>
</evidence>
<name>A0A9P9JM56_FUSRE</name>
<evidence type="ECO:0000259" key="4">
    <source>
        <dbReference type="Pfam" id="PF05920"/>
    </source>
</evidence>
<protein>
    <recommendedName>
        <fullName evidence="4">KN homeodomain domain-containing protein</fullName>
    </recommendedName>
</protein>
<evidence type="ECO:0000256" key="3">
    <source>
        <dbReference type="ARBA" id="ARBA00023242"/>
    </source>
</evidence>
<dbReference type="Proteomes" id="UP000720189">
    <property type="component" value="Unassembled WGS sequence"/>
</dbReference>
<comment type="caution">
    <text evidence="5">The sequence shown here is derived from an EMBL/GenBank/DDBJ whole genome shotgun (WGS) entry which is preliminary data.</text>
</comment>
<dbReference type="GO" id="GO:0006355">
    <property type="term" value="P:regulation of DNA-templated transcription"/>
    <property type="evidence" value="ECO:0007669"/>
    <property type="project" value="InterPro"/>
</dbReference>
<dbReference type="CDD" id="cd00086">
    <property type="entry name" value="homeodomain"/>
    <property type="match status" value="1"/>
</dbReference>
<organism evidence="5 6">
    <name type="scientific">Fusarium redolens</name>
    <dbReference type="NCBI Taxonomy" id="48865"/>
    <lineage>
        <taxon>Eukaryota</taxon>
        <taxon>Fungi</taxon>
        <taxon>Dikarya</taxon>
        <taxon>Ascomycota</taxon>
        <taxon>Pezizomycotina</taxon>
        <taxon>Sordariomycetes</taxon>
        <taxon>Hypocreomycetidae</taxon>
        <taxon>Hypocreales</taxon>
        <taxon>Nectriaceae</taxon>
        <taxon>Fusarium</taxon>
        <taxon>Fusarium redolens species complex</taxon>
    </lineage>
</organism>
<dbReference type="EMBL" id="JAGMUX010000024">
    <property type="protein sequence ID" value="KAH7228580.1"/>
    <property type="molecule type" value="Genomic_DNA"/>
</dbReference>